<dbReference type="Gene3D" id="3.40.190.290">
    <property type="match status" value="1"/>
</dbReference>
<evidence type="ECO:0000256" key="2">
    <source>
        <dbReference type="ARBA" id="ARBA00023015"/>
    </source>
</evidence>
<dbReference type="PATRIC" id="fig|884204.3.peg.6484"/>
<dbReference type="KEGG" id="bpz:BP1026B_II2039"/>
<dbReference type="InterPro" id="IPR036390">
    <property type="entry name" value="WH_DNA-bd_sf"/>
</dbReference>
<organism evidence="6 7">
    <name type="scientific">Burkholderia pseudomallei (strain 1026b)</name>
    <dbReference type="NCBI Taxonomy" id="884204"/>
    <lineage>
        <taxon>Bacteria</taxon>
        <taxon>Pseudomonadati</taxon>
        <taxon>Pseudomonadota</taxon>
        <taxon>Betaproteobacteria</taxon>
        <taxon>Burkholderiales</taxon>
        <taxon>Burkholderiaceae</taxon>
        <taxon>Burkholderia</taxon>
        <taxon>pseudomallei group</taxon>
    </lineage>
</organism>
<evidence type="ECO:0000256" key="1">
    <source>
        <dbReference type="ARBA" id="ARBA00009437"/>
    </source>
</evidence>
<protein>
    <submittedName>
        <fullName evidence="6">LysR family transcriptional regulator</fullName>
    </submittedName>
</protein>
<dbReference type="EMBL" id="CP002834">
    <property type="protein sequence ID" value="AFI70266.1"/>
    <property type="molecule type" value="Genomic_DNA"/>
</dbReference>
<keyword evidence="3" id="KW-0238">DNA-binding</keyword>
<dbReference type="PROSITE" id="PS50931">
    <property type="entry name" value="HTH_LYSR"/>
    <property type="match status" value="1"/>
</dbReference>
<dbReference type="InterPro" id="IPR036388">
    <property type="entry name" value="WH-like_DNA-bd_sf"/>
</dbReference>
<reference evidence="6 7" key="1">
    <citation type="journal article" date="2012" name="PLoS ONE">
        <title>Evolution of Burkholderia pseudomallei in recurrent melioidosis.</title>
        <authorList>
            <person name="Hayden H.S."/>
            <person name="Lim R."/>
            <person name="Brittnacher M.J."/>
            <person name="Sims E.H."/>
            <person name="Ramage E.R."/>
            <person name="Fong C."/>
            <person name="Wu Z."/>
            <person name="Crist E."/>
            <person name="Chang J."/>
            <person name="Zhou Y."/>
            <person name="Radey M."/>
            <person name="Rohmer L."/>
            <person name="Haugen E."/>
            <person name="Gillett W."/>
            <person name="Wuthiekanun V."/>
            <person name="Peacock S.J."/>
            <person name="Kaul R."/>
            <person name="Miller S.I."/>
            <person name="Manoil C."/>
            <person name="Jacobs M.A."/>
        </authorList>
    </citation>
    <scope>NUCLEOTIDE SEQUENCE [LARGE SCALE GENOMIC DNA]</scope>
    <source>
        <strain evidence="6 7">1026b</strain>
    </source>
</reference>
<sequence length="321" mass="34711">MAIHFRMGSEIGWELYRSFLGVLREGSLSGAARALGLTQPTVGRHVAALEAALRVPLFTRSSSGLMPTDVALALRAHAEAMESTADALARAATSFGEDVRGVVRISASDVVGVEVLPPIVARLRQRHPALTIELALTNRVQDLLRREADIAVRMTRPGQTQLIARHIGGIELGLHAHRDYLARCGTPRDAGELVRHALIGHDRPTAFIRQIAKSFPGFDRGAFALRTDSDLAQLALIRCGAGIGACQAALAKRDPALVRVLPKAFAGRLDMWVTMHEDLRGSPRCRAAFDALAEGLDAYVDEQRAPAIARRRRPLPGTRSA</sequence>
<dbReference type="SUPFAM" id="SSF46785">
    <property type="entry name" value="Winged helix' DNA-binding domain"/>
    <property type="match status" value="1"/>
</dbReference>
<keyword evidence="4" id="KW-0804">Transcription</keyword>
<dbReference type="Gene3D" id="1.10.10.10">
    <property type="entry name" value="Winged helix-like DNA-binding domain superfamily/Winged helix DNA-binding domain"/>
    <property type="match status" value="1"/>
</dbReference>
<gene>
    <name evidence="6" type="ordered locus">BP1026B_II2039</name>
</gene>
<evidence type="ECO:0000256" key="3">
    <source>
        <dbReference type="ARBA" id="ARBA00023125"/>
    </source>
</evidence>
<dbReference type="Pfam" id="PF03466">
    <property type="entry name" value="LysR_substrate"/>
    <property type="match status" value="1"/>
</dbReference>
<feature type="domain" description="HTH lysR-type" evidence="5">
    <location>
        <begin position="17"/>
        <end position="68"/>
    </location>
</feature>
<evidence type="ECO:0000259" key="5">
    <source>
        <dbReference type="PROSITE" id="PS50931"/>
    </source>
</evidence>
<evidence type="ECO:0000313" key="7">
    <source>
        <dbReference type="Proteomes" id="UP000010087"/>
    </source>
</evidence>
<dbReference type="SUPFAM" id="SSF53850">
    <property type="entry name" value="Periplasmic binding protein-like II"/>
    <property type="match status" value="1"/>
</dbReference>
<evidence type="ECO:0000313" key="6">
    <source>
        <dbReference type="EMBL" id="AFI70266.1"/>
    </source>
</evidence>
<dbReference type="PANTHER" id="PTHR30537:SF3">
    <property type="entry name" value="TRANSCRIPTIONAL REGULATORY PROTEIN"/>
    <property type="match status" value="1"/>
</dbReference>
<dbReference type="Pfam" id="PF00126">
    <property type="entry name" value="HTH_1"/>
    <property type="match status" value="1"/>
</dbReference>
<accession>A0A0H3I1L6</accession>
<dbReference type="Proteomes" id="UP000010087">
    <property type="component" value="Chromosome 2"/>
</dbReference>
<evidence type="ECO:0000256" key="4">
    <source>
        <dbReference type="ARBA" id="ARBA00023163"/>
    </source>
</evidence>
<dbReference type="GO" id="GO:0043565">
    <property type="term" value="F:sequence-specific DNA binding"/>
    <property type="evidence" value="ECO:0007669"/>
    <property type="project" value="TreeGrafter"/>
</dbReference>
<name>A0A0H3I1L6_BURP2</name>
<dbReference type="PANTHER" id="PTHR30537">
    <property type="entry name" value="HTH-TYPE TRANSCRIPTIONAL REGULATOR"/>
    <property type="match status" value="1"/>
</dbReference>
<dbReference type="PRINTS" id="PR00039">
    <property type="entry name" value="HTHLYSR"/>
</dbReference>
<dbReference type="InterPro" id="IPR005119">
    <property type="entry name" value="LysR_subst-bd"/>
</dbReference>
<dbReference type="GO" id="GO:0003700">
    <property type="term" value="F:DNA-binding transcription factor activity"/>
    <property type="evidence" value="ECO:0007669"/>
    <property type="project" value="InterPro"/>
</dbReference>
<dbReference type="InterPro" id="IPR058163">
    <property type="entry name" value="LysR-type_TF_proteobact-type"/>
</dbReference>
<proteinExistence type="inferred from homology"/>
<comment type="similarity">
    <text evidence="1">Belongs to the LysR transcriptional regulatory family.</text>
</comment>
<dbReference type="AlphaFoldDB" id="A0A0H3I1L6"/>
<dbReference type="InterPro" id="IPR000847">
    <property type="entry name" value="LysR_HTH_N"/>
</dbReference>
<keyword evidence="2" id="KW-0805">Transcription regulation</keyword>
<dbReference type="GO" id="GO:0006351">
    <property type="term" value="P:DNA-templated transcription"/>
    <property type="evidence" value="ECO:0007669"/>
    <property type="project" value="TreeGrafter"/>
</dbReference>